<protein>
    <submittedName>
        <fullName evidence="2">IS30 family transposase</fullName>
    </submittedName>
</protein>
<evidence type="ECO:0000313" key="3">
    <source>
        <dbReference type="Proteomes" id="UP000231194"/>
    </source>
</evidence>
<accession>A0A2M8QWJ0</accession>
<comment type="caution">
    <text evidence="2">The sequence shown here is derived from an EMBL/GenBank/DDBJ whole genome shotgun (WGS) entry which is preliminary data.</text>
</comment>
<name>A0A2M8QWJ0_9BRAD</name>
<organism evidence="2 3">
    <name type="scientific">Bradyrhizobium forestalis</name>
    <dbReference type="NCBI Taxonomy" id="1419263"/>
    <lineage>
        <taxon>Bacteria</taxon>
        <taxon>Pseudomonadati</taxon>
        <taxon>Pseudomonadota</taxon>
        <taxon>Alphaproteobacteria</taxon>
        <taxon>Hyphomicrobiales</taxon>
        <taxon>Nitrobacteraceae</taxon>
        <taxon>Bradyrhizobium</taxon>
    </lineage>
</organism>
<sequence length="72" mass="8313">PVLRDYGQDRLAGRIAKPDGTPIAGPKVLGKGRRAVHRQNRRWARAWSPEQISRRLRLDFPEDETMRISHEA</sequence>
<feature type="non-terminal residue" evidence="2">
    <location>
        <position position="72"/>
    </location>
</feature>
<evidence type="ECO:0000256" key="1">
    <source>
        <dbReference type="SAM" id="MobiDB-lite"/>
    </source>
</evidence>
<keyword evidence="3" id="KW-1185">Reference proteome</keyword>
<feature type="non-terminal residue" evidence="2">
    <location>
        <position position="1"/>
    </location>
</feature>
<feature type="compositionally biased region" description="Basic and acidic residues" evidence="1">
    <location>
        <begin position="1"/>
        <end position="12"/>
    </location>
</feature>
<gene>
    <name evidence="2" type="ORF">CVM73_39165</name>
</gene>
<feature type="region of interest" description="Disordered" evidence="1">
    <location>
        <begin position="1"/>
        <end position="35"/>
    </location>
</feature>
<dbReference type="EMBL" id="PGVG01000179">
    <property type="protein sequence ID" value="PJG49938.1"/>
    <property type="molecule type" value="Genomic_DNA"/>
</dbReference>
<reference evidence="2 3" key="1">
    <citation type="submission" date="2017-11" db="EMBL/GenBank/DDBJ databases">
        <title>Bradyrhizobium forestalis sp. nov., an efficient nitrogen-fixing bacterium isolated from nodules of forest legume species in the Amazon.</title>
        <authorList>
            <person name="Costa E.M."/>
            <person name="Guimaraes A."/>
            <person name="Carvalho T.S."/>
            <person name="Rodrigues T.L."/>
            <person name="Ribeiro P.R.A."/>
            <person name="Lebbe L."/>
            <person name="Willems A."/>
            <person name="Moreira F.M.S."/>
        </authorList>
    </citation>
    <scope>NUCLEOTIDE SEQUENCE [LARGE SCALE GENOMIC DNA]</scope>
    <source>
        <strain evidence="2 3">INPA54B</strain>
    </source>
</reference>
<dbReference type="Proteomes" id="UP000231194">
    <property type="component" value="Unassembled WGS sequence"/>
</dbReference>
<proteinExistence type="predicted"/>
<dbReference type="AlphaFoldDB" id="A0A2M8QWJ0"/>
<evidence type="ECO:0000313" key="2">
    <source>
        <dbReference type="EMBL" id="PJG49938.1"/>
    </source>
</evidence>